<evidence type="ECO:0000259" key="2">
    <source>
        <dbReference type="Pfam" id="PF18557"/>
    </source>
</evidence>
<sequence>MYGTRADLIFYRWDENVTKKKSPARQNRKSPSPWMKEPPVGEALRKAYRDVAEEPVPERLQDLIRRLREQERKAD</sequence>
<evidence type="ECO:0000313" key="4">
    <source>
        <dbReference type="Proteomes" id="UP000265431"/>
    </source>
</evidence>
<evidence type="ECO:0000313" key="3">
    <source>
        <dbReference type="EMBL" id="RIJ23321.1"/>
    </source>
</evidence>
<comment type="caution">
    <text evidence="3">The sequence shown here is derived from an EMBL/GenBank/DDBJ whole genome shotgun (WGS) entry which is preliminary data.</text>
</comment>
<dbReference type="Pfam" id="PF18557">
    <property type="entry name" value="NepR"/>
    <property type="match status" value="1"/>
</dbReference>
<feature type="domain" description="Anti-sigma factor NepR" evidence="2">
    <location>
        <begin position="40"/>
        <end position="71"/>
    </location>
</feature>
<feature type="region of interest" description="Disordered" evidence="1">
    <location>
        <begin position="19"/>
        <end position="40"/>
    </location>
</feature>
<keyword evidence="4" id="KW-1185">Reference proteome</keyword>
<dbReference type="EMBL" id="QWGB01000005">
    <property type="protein sequence ID" value="RIJ23321.1"/>
    <property type="molecule type" value="Genomic_DNA"/>
</dbReference>
<name>A0A399QXT7_9PROT</name>
<proteinExistence type="predicted"/>
<dbReference type="Proteomes" id="UP000265431">
    <property type="component" value="Unassembled WGS sequence"/>
</dbReference>
<dbReference type="AlphaFoldDB" id="A0A399QXT7"/>
<organism evidence="3 4">
    <name type="scientific">Henriciella barbarensis</name>
    <dbReference type="NCBI Taxonomy" id="86342"/>
    <lineage>
        <taxon>Bacteria</taxon>
        <taxon>Pseudomonadati</taxon>
        <taxon>Pseudomonadota</taxon>
        <taxon>Alphaproteobacteria</taxon>
        <taxon>Hyphomonadales</taxon>
        <taxon>Hyphomonadaceae</taxon>
        <taxon>Henriciella</taxon>
    </lineage>
</organism>
<evidence type="ECO:0000256" key="1">
    <source>
        <dbReference type="SAM" id="MobiDB-lite"/>
    </source>
</evidence>
<dbReference type="InterPro" id="IPR041649">
    <property type="entry name" value="NepR"/>
</dbReference>
<gene>
    <name evidence="3" type="ORF">D1224_03325</name>
</gene>
<protein>
    <recommendedName>
        <fullName evidence="2">Anti-sigma factor NepR domain-containing protein</fullName>
    </recommendedName>
</protein>
<feature type="compositionally biased region" description="Basic residues" evidence="1">
    <location>
        <begin position="19"/>
        <end position="28"/>
    </location>
</feature>
<accession>A0A399QXT7</accession>
<reference evidence="3 4" key="1">
    <citation type="submission" date="2018-08" db="EMBL/GenBank/DDBJ databases">
        <title>Henriciella mobilis sp. nov., isolated from seawater.</title>
        <authorList>
            <person name="Cheng H."/>
            <person name="Wu Y.-H."/>
            <person name="Xu X.-W."/>
            <person name="Guo L.-L."/>
        </authorList>
    </citation>
    <scope>NUCLEOTIDE SEQUENCE [LARGE SCALE GENOMIC DNA]</scope>
    <source>
        <strain evidence="3 4">CCUG66934</strain>
    </source>
</reference>